<evidence type="ECO:0000313" key="2">
    <source>
        <dbReference type="EMBL" id="GHA00161.1"/>
    </source>
</evidence>
<evidence type="ECO:0000256" key="1">
    <source>
        <dbReference type="SAM" id="SignalP"/>
    </source>
</evidence>
<name>A0A918RK42_9SPHN</name>
<comment type="caution">
    <text evidence="2">The sequence shown here is derived from an EMBL/GenBank/DDBJ whole genome shotgun (WGS) entry which is preliminary data.</text>
</comment>
<keyword evidence="3" id="KW-1185">Reference proteome</keyword>
<dbReference type="Proteomes" id="UP000634139">
    <property type="component" value="Unassembled WGS sequence"/>
</dbReference>
<feature type="signal peptide" evidence="1">
    <location>
        <begin position="1"/>
        <end position="15"/>
    </location>
</feature>
<dbReference type="EMBL" id="BMZD01000004">
    <property type="protein sequence ID" value="GHA00161.1"/>
    <property type="molecule type" value="Genomic_DNA"/>
</dbReference>
<reference evidence="2" key="2">
    <citation type="submission" date="2020-09" db="EMBL/GenBank/DDBJ databases">
        <authorList>
            <person name="Sun Q."/>
            <person name="Kim S."/>
        </authorList>
    </citation>
    <scope>NUCLEOTIDE SEQUENCE</scope>
    <source>
        <strain evidence="2">KCTC 32422</strain>
    </source>
</reference>
<reference evidence="2" key="1">
    <citation type="journal article" date="2014" name="Int. J. Syst. Evol. Microbiol.">
        <title>Complete genome sequence of Corynebacterium casei LMG S-19264T (=DSM 44701T), isolated from a smear-ripened cheese.</title>
        <authorList>
            <consortium name="US DOE Joint Genome Institute (JGI-PGF)"/>
            <person name="Walter F."/>
            <person name="Albersmeier A."/>
            <person name="Kalinowski J."/>
            <person name="Ruckert C."/>
        </authorList>
    </citation>
    <scope>NUCLEOTIDE SEQUENCE</scope>
    <source>
        <strain evidence="2">KCTC 32422</strain>
    </source>
</reference>
<sequence>MGVMALAGLSVSAQAQSIAAAGVSVGVTVYGPQGNEVGKVERIDGDIVTINTGKNAAALNGASFAKGANGPVIGYTKAQLDEAIEAANQQAKAKLDAALVAGNALRGADGVSVGTIKTVNEDGTIVIDGSSQTFSLNRDLFSADDQGPVLRITSQQLQDALAKTAAAPAS</sequence>
<organism evidence="2 3">
    <name type="scientific">Novosphingobium arvoryzae</name>
    <dbReference type="NCBI Taxonomy" id="1256514"/>
    <lineage>
        <taxon>Bacteria</taxon>
        <taxon>Pseudomonadati</taxon>
        <taxon>Pseudomonadota</taxon>
        <taxon>Alphaproteobacteria</taxon>
        <taxon>Sphingomonadales</taxon>
        <taxon>Sphingomonadaceae</taxon>
        <taxon>Novosphingobium</taxon>
    </lineage>
</organism>
<evidence type="ECO:0000313" key="3">
    <source>
        <dbReference type="Proteomes" id="UP000634139"/>
    </source>
</evidence>
<protein>
    <submittedName>
        <fullName evidence="2">Uncharacterized protein</fullName>
    </submittedName>
</protein>
<gene>
    <name evidence="2" type="ORF">GCM10011617_20900</name>
</gene>
<keyword evidence="1" id="KW-0732">Signal</keyword>
<proteinExistence type="predicted"/>
<accession>A0A918RK42</accession>
<dbReference type="RefSeq" id="WP_189541199.1">
    <property type="nucleotide sequence ID" value="NZ_BMZD01000004.1"/>
</dbReference>
<dbReference type="AlphaFoldDB" id="A0A918RK42"/>
<feature type="chain" id="PRO_5037092348" evidence="1">
    <location>
        <begin position="16"/>
        <end position="170"/>
    </location>
</feature>